<dbReference type="Proteomes" id="UP000606786">
    <property type="component" value="Unassembled WGS sequence"/>
</dbReference>
<dbReference type="AlphaFoldDB" id="A0A811UH31"/>
<protein>
    <submittedName>
        <fullName evidence="1">(Mediterranean fruit fly) hypothetical protein</fullName>
    </submittedName>
</protein>
<keyword evidence="2" id="KW-1185">Reference proteome</keyword>
<comment type="caution">
    <text evidence="1">The sequence shown here is derived from an EMBL/GenBank/DDBJ whole genome shotgun (WGS) entry which is preliminary data.</text>
</comment>
<dbReference type="EMBL" id="CAJHJT010000012">
    <property type="protein sequence ID" value="CAD6998000.1"/>
    <property type="molecule type" value="Genomic_DNA"/>
</dbReference>
<name>A0A811UH31_CERCA</name>
<evidence type="ECO:0000313" key="2">
    <source>
        <dbReference type="Proteomes" id="UP000606786"/>
    </source>
</evidence>
<proteinExistence type="predicted"/>
<sequence>MKICNKHNNNRIKITRNKRTCLGCARRRTLAVVSSSEPPSEVHRHQLIECKAMLRRTEEGKASVCQHARNCVTAGGYAVSAAAC</sequence>
<organism evidence="1 2">
    <name type="scientific">Ceratitis capitata</name>
    <name type="common">Mediterranean fruit fly</name>
    <name type="synonym">Tephritis capitata</name>
    <dbReference type="NCBI Taxonomy" id="7213"/>
    <lineage>
        <taxon>Eukaryota</taxon>
        <taxon>Metazoa</taxon>
        <taxon>Ecdysozoa</taxon>
        <taxon>Arthropoda</taxon>
        <taxon>Hexapoda</taxon>
        <taxon>Insecta</taxon>
        <taxon>Pterygota</taxon>
        <taxon>Neoptera</taxon>
        <taxon>Endopterygota</taxon>
        <taxon>Diptera</taxon>
        <taxon>Brachycera</taxon>
        <taxon>Muscomorpha</taxon>
        <taxon>Tephritoidea</taxon>
        <taxon>Tephritidae</taxon>
        <taxon>Ceratitis</taxon>
        <taxon>Ceratitis</taxon>
    </lineage>
</organism>
<evidence type="ECO:0000313" key="1">
    <source>
        <dbReference type="EMBL" id="CAD6998000.1"/>
    </source>
</evidence>
<reference evidence="1" key="1">
    <citation type="submission" date="2020-11" db="EMBL/GenBank/DDBJ databases">
        <authorList>
            <person name="Whitehead M."/>
        </authorList>
    </citation>
    <scope>NUCLEOTIDE SEQUENCE</scope>
    <source>
        <strain evidence="1">EGII</strain>
    </source>
</reference>
<gene>
    <name evidence="1" type="ORF">CCAP1982_LOCUS6617</name>
</gene>
<accession>A0A811UH31</accession>